<dbReference type="PANTHER" id="PTHR30437:SF5">
    <property type="entry name" value="REGULATOR OF NUCLEOSIDE DIPHOSPHATE KINASE"/>
    <property type="match status" value="1"/>
</dbReference>
<dbReference type="GO" id="GO:0070063">
    <property type="term" value="F:RNA polymerase binding"/>
    <property type="evidence" value="ECO:0007669"/>
    <property type="project" value="InterPro"/>
</dbReference>
<proteinExistence type="predicted"/>
<dbReference type="InterPro" id="IPR036953">
    <property type="entry name" value="GreA/GreB_C_sf"/>
</dbReference>
<dbReference type="InterPro" id="IPR023459">
    <property type="entry name" value="Tscrpt_elong_fac_GreA/B_fam"/>
</dbReference>
<dbReference type="Pfam" id="PF01272">
    <property type="entry name" value="GreA_GreB"/>
    <property type="match status" value="1"/>
</dbReference>
<evidence type="ECO:0000313" key="2">
    <source>
        <dbReference type="EMBL" id="RZS65554.1"/>
    </source>
</evidence>
<sequence>MKELILLKEDVQLLSSYIKGSGHLNLFDQKNADKLKEELNKGTVLNKEEFPTDVIRLNSTVTIQDNRTGKVIELMLVLPEKAAINDGKVSILAPIGTALLGYRKGQLVTWKMPAGEKLYKVMDVVNEGFA</sequence>
<feature type="domain" description="Transcription elongation factor GreA/GreB C-terminal" evidence="1">
    <location>
        <begin position="51"/>
        <end position="124"/>
    </location>
</feature>
<gene>
    <name evidence="2" type="ORF">EV199_5728</name>
</gene>
<keyword evidence="2" id="KW-0808">Transferase</keyword>
<dbReference type="InterPro" id="IPR001437">
    <property type="entry name" value="Tscrpt_elong_fac_GreA/B_C"/>
</dbReference>
<protein>
    <submittedName>
        <fullName evidence="2">Regulator of nucleoside diphosphate kinase</fullName>
    </submittedName>
</protein>
<accession>A0A4Q7MC44</accession>
<comment type="caution">
    <text evidence="2">The sequence shown here is derived from an EMBL/GenBank/DDBJ whole genome shotgun (WGS) entry which is preliminary data.</text>
</comment>
<evidence type="ECO:0000313" key="3">
    <source>
        <dbReference type="Proteomes" id="UP000293874"/>
    </source>
</evidence>
<dbReference type="RefSeq" id="WP_130544210.1">
    <property type="nucleotide sequence ID" value="NZ_CP042431.1"/>
</dbReference>
<dbReference type="AlphaFoldDB" id="A0A4Q7MC44"/>
<dbReference type="GO" id="GO:0006354">
    <property type="term" value="P:DNA-templated transcription elongation"/>
    <property type="evidence" value="ECO:0007669"/>
    <property type="project" value="TreeGrafter"/>
</dbReference>
<dbReference type="OrthoDB" id="192847at2"/>
<dbReference type="EMBL" id="SGXA01000005">
    <property type="protein sequence ID" value="RZS65554.1"/>
    <property type="molecule type" value="Genomic_DNA"/>
</dbReference>
<dbReference type="GO" id="GO:0016301">
    <property type="term" value="F:kinase activity"/>
    <property type="evidence" value="ECO:0007669"/>
    <property type="project" value="UniProtKB-KW"/>
</dbReference>
<dbReference type="Gene3D" id="3.10.50.30">
    <property type="entry name" value="Transcription elongation factor, GreA/GreB, C-terminal domain"/>
    <property type="match status" value="1"/>
</dbReference>
<reference evidence="2 3" key="1">
    <citation type="submission" date="2019-02" db="EMBL/GenBank/DDBJ databases">
        <title>Genomic Encyclopedia of Type Strains, Phase IV (KMG-IV): sequencing the most valuable type-strain genomes for metagenomic binning, comparative biology and taxonomic classification.</title>
        <authorList>
            <person name="Goeker M."/>
        </authorList>
    </citation>
    <scope>NUCLEOTIDE SEQUENCE [LARGE SCALE GENOMIC DNA]</scope>
    <source>
        <strain evidence="2 3">DSM 18116</strain>
    </source>
</reference>
<evidence type="ECO:0000259" key="1">
    <source>
        <dbReference type="Pfam" id="PF01272"/>
    </source>
</evidence>
<dbReference type="PANTHER" id="PTHR30437">
    <property type="entry name" value="TRANSCRIPTION ELONGATION FACTOR GREA"/>
    <property type="match status" value="1"/>
</dbReference>
<dbReference type="GO" id="GO:0003677">
    <property type="term" value="F:DNA binding"/>
    <property type="evidence" value="ECO:0007669"/>
    <property type="project" value="InterPro"/>
</dbReference>
<keyword evidence="2" id="KW-0418">Kinase</keyword>
<name>A0A4Q7MC44_9BACT</name>
<organism evidence="2 3">
    <name type="scientific">Pseudobacter ginsenosidimutans</name>
    <dbReference type="NCBI Taxonomy" id="661488"/>
    <lineage>
        <taxon>Bacteria</taxon>
        <taxon>Pseudomonadati</taxon>
        <taxon>Bacteroidota</taxon>
        <taxon>Chitinophagia</taxon>
        <taxon>Chitinophagales</taxon>
        <taxon>Chitinophagaceae</taxon>
        <taxon>Pseudobacter</taxon>
    </lineage>
</organism>
<dbReference type="Proteomes" id="UP000293874">
    <property type="component" value="Unassembled WGS sequence"/>
</dbReference>
<dbReference type="GO" id="GO:0032784">
    <property type="term" value="P:regulation of DNA-templated transcription elongation"/>
    <property type="evidence" value="ECO:0007669"/>
    <property type="project" value="InterPro"/>
</dbReference>
<dbReference type="SUPFAM" id="SSF54534">
    <property type="entry name" value="FKBP-like"/>
    <property type="match status" value="1"/>
</dbReference>
<keyword evidence="3" id="KW-1185">Reference proteome</keyword>